<dbReference type="PANTHER" id="PTHR44830:SF1">
    <property type="entry name" value="TR-TYPE G DOMAIN-CONTAINING PROTEIN"/>
    <property type="match status" value="1"/>
</dbReference>
<keyword evidence="4" id="KW-0648">Protein biosynthesis</keyword>
<evidence type="ECO:0000259" key="6">
    <source>
        <dbReference type="Pfam" id="PF22594"/>
    </source>
</evidence>
<accession>G5CBH5</accession>
<keyword evidence="3 7" id="KW-0251">Elongation factor</keyword>
<dbReference type="AlphaFoldDB" id="G5CBH5"/>
<name>G5CBH5_HETGA</name>
<evidence type="ECO:0000256" key="1">
    <source>
        <dbReference type="ARBA" id="ARBA00007249"/>
    </source>
</evidence>
<proteinExistence type="inferred from homology"/>
<dbReference type="SUPFAM" id="SSF50447">
    <property type="entry name" value="Translation proteins"/>
    <property type="match status" value="1"/>
</dbReference>
<dbReference type="STRING" id="10181.G5CBH5"/>
<evidence type="ECO:0000313" key="8">
    <source>
        <dbReference type="Proteomes" id="UP000006813"/>
    </source>
</evidence>
<dbReference type="EMBL" id="JH204768">
    <property type="protein sequence ID" value="EHB18886.1"/>
    <property type="molecule type" value="Genomic_DNA"/>
</dbReference>
<reference evidence="7 8" key="1">
    <citation type="journal article" date="2011" name="Nature">
        <title>Genome sequencing reveals insights into physiology and longevity of the naked mole rat.</title>
        <authorList>
            <person name="Kim E.B."/>
            <person name="Fang X."/>
            <person name="Fushan A.A."/>
            <person name="Huang Z."/>
            <person name="Lobanov A.V."/>
            <person name="Han L."/>
            <person name="Marino S.M."/>
            <person name="Sun X."/>
            <person name="Turanov A.A."/>
            <person name="Yang P."/>
            <person name="Yim S.H."/>
            <person name="Zhao X."/>
            <person name="Kasaikina M.V."/>
            <person name="Stoletzki N."/>
            <person name="Peng C."/>
            <person name="Polak P."/>
            <person name="Xiong Z."/>
            <person name="Kiezun A."/>
            <person name="Zhu Y."/>
            <person name="Chen Y."/>
            <person name="Kryukov G.V."/>
            <person name="Zhang Q."/>
            <person name="Peshkin L."/>
            <person name="Yang L."/>
            <person name="Bronson R.T."/>
            <person name="Buffenstein R."/>
            <person name="Wang B."/>
            <person name="Han C."/>
            <person name="Li Q."/>
            <person name="Chen L."/>
            <person name="Zhao W."/>
            <person name="Sunyaev S.R."/>
            <person name="Park T.J."/>
            <person name="Zhang G."/>
            <person name="Wang J."/>
            <person name="Gladyshev V.N."/>
        </authorList>
    </citation>
    <scope>NUCLEOTIDE SEQUENCE [LARGE SCALE GENOMIC DNA]</scope>
</reference>
<dbReference type="GO" id="GO:0003746">
    <property type="term" value="F:translation elongation factor activity"/>
    <property type="evidence" value="ECO:0007669"/>
    <property type="project" value="UniProtKB-KW"/>
</dbReference>
<dbReference type="InParanoid" id="G5CBH5"/>
<dbReference type="Pfam" id="PF22594">
    <property type="entry name" value="GTP-eEF1A_C"/>
    <property type="match status" value="1"/>
</dbReference>
<sequence>MLEPEAGTAEAALGARPPGVAQLEPQVFGLAKGRLTPRDFVGGLTRRCSRQVVTFAPVNVTTEVKSVEMHPEALNEALLGNTVVFNVKNICVKDVCCGSVTGDSKNDSPMEEAAFTAQVIILDHPFQISADCVPVLHCHIAHIACNIIKLKEKTDHQPGKKLKAGPIFLKSGDAAIIDIIPGKLMHVQSFSYYPPLGCFAVCDMRPTVAVGVIKAVDKKAAGCRRVTKSAQKVQQESAQKGQQDK</sequence>
<comment type="similarity">
    <text evidence="1">Belongs to the TRAFAC class translation factor GTPase superfamily. Classic translation factor GTPase family. EF-Tu/EF-1A subfamily.</text>
</comment>
<feature type="domain" description="GTP-eEF1A C-terminal" evidence="6">
    <location>
        <begin position="115"/>
        <end position="214"/>
    </location>
</feature>
<dbReference type="InterPro" id="IPR054696">
    <property type="entry name" value="GTP-eEF1A_C"/>
</dbReference>
<dbReference type="PANTHER" id="PTHR44830">
    <property type="entry name" value="ELONGATION FACTOR 1 ALPHA"/>
    <property type="match status" value="1"/>
</dbReference>
<dbReference type="Gene3D" id="2.40.30.10">
    <property type="entry name" value="Translation factors"/>
    <property type="match status" value="2"/>
</dbReference>
<evidence type="ECO:0000256" key="4">
    <source>
        <dbReference type="ARBA" id="ARBA00022917"/>
    </source>
</evidence>
<keyword evidence="5" id="KW-0342">GTP-binding</keyword>
<dbReference type="GO" id="GO:0005525">
    <property type="term" value="F:GTP binding"/>
    <property type="evidence" value="ECO:0007669"/>
    <property type="project" value="UniProtKB-KW"/>
</dbReference>
<evidence type="ECO:0000256" key="3">
    <source>
        <dbReference type="ARBA" id="ARBA00022768"/>
    </source>
</evidence>
<organism evidence="7 8">
    <name type="scientific">Heterocephalus glaber</name>
    <name type="common">Naked mole rat</name>
    <dbReference type="NCBI Taxonomy" id="10181"/>
    <lineage>
        <taxon>Eukaryota</taxon>
        <taxon>Metazoa</taxon>
        <taxon>Chordata</taxon>
        <taxon>Craniata</taxon>
        <taxon>Vertebrata</taxon>
        <taxon>Euteleostomi</taxon>
        <taxon>Mammalia</taxon>
        <taxon>Eutheria</taxon>
        <taxon>Euarchontoglires</taxon>
        <taxon>Glires</taxon>
        <taxon>Rodentia</taxon>
        <taxon>Hystricomorpha</taxon>
        <taxon>Bathyergidae</taxon>
        <taxon>Heterocephalus</taxon>
    </lineage>
</organism>
<protein>
    <submittedName>
        <fullName evidence="7">Elongation factor 1-alpha 1</fullName>
    </submittedName>
</protein>
<dbReference type="Proteomes" id="UP000006813">
    <property type="component" value="Unassembled WGS sequence"/>
</dbReference>
<evidence type="ECO:0000256" key="5">
    <source>
        <dbReference type="ARBA" id="ARBA00023134"/>
    </source>
</evidence>
<dbReference type="CDD" id="cd03705">
    <property type="entry name" value="EF1_alpha_III"/>
    <property type="match status" value="1"/>
</dbReference>
<evidence type="ECO:0000313" key="7">
    <source>
        <dbReference type="EMBL" id="EHB18886.1"/>
    </source>
</evidence>
<dbReference type="SUPFAM" id="SSF50465">
    <property type="entry name" value="EF-Tu/eEF-1alpha/eIF2-gamma C-terminal domain"/>
    <property type="match status" value="1"/>
</dbReference>
<dbReference type="InterPro" id="IPR009000">
    <property type="entry name" value="Transl_B-barrel_sf"/>
</dbReference>
<keyword evidence="2" id="KW-0547">Nucleotide-binding</keyword>
<evidence type="ECO:0000256" key="2">
    <source>
        <dbReference type="ARBA" id="ARBA00022741"/>
    </source>
</evidence>
<dbReference type="FunFam" id="2.40.30.10:FF:000005">
    <property type="entry name" value="Elongation factor 1-alpha"/>
    <property type="match status" value="1"/>
</dbReference>
<dbReference type="InterPro" id="IPR009001">
    <property type="entry name" value="Transl_elong_EF1A/Init_IF2_C"/>
</dbReference>
<gene>
    <name evidence="7" type="ORF">GW7_14160</name>
</gene>